<keyword evidence="2" id="KW-1185">Reference proteome</keyword>
<organism evidence="1 2">
    <name type="scientific">Lyngbya aestuarii BL J</name>
    <dbReference type="NCBI Taxonomy" id="1348334"/>
    <lineage>
        <taxon>Bacteria</taxon>
        <taxon>Bacillati</taxon>
        <taxon>Cyanobacteriota</taxon>
        <taxon>Cyanophyceae</taxon>
        <taxon>Oscillatoriophycideae</taxon>
        <taxon>Oscillatoriales</taxon>
        <taxon>Microcoleaceae</taxon>
        <taxon>Lyngbya</taxon>
    </lineage>
</organism>
<protein>
    <submittedName>
        <fullName evidence="1">Uncharacterized protein</fullName>
    </submittedName>
</protein>
<dbReference type="Proteomes" id="UP000017127">
    <property type="component" value="Unassembled WGS sequence"/>
</dbReference>
<accession>U7QHG4</accession>
<comment type="caution">
    <text evidence="1">The sequence shown here is derived from an EMBL/GenBank/DDBJ whole genome shotgun (WGS) entry which is preliminary data.</text>
</comment>
<dbReference type="AlphaFoldDB" id="U7QHG4"/>
<evidence type="ECO:0000313" key="1">
    <source>
        <dbReference type="EMBL" id="ERT06505.1"/>
    </source>
</evidence>
<dbReference type="EMBL" id="AUZM01000035">
    <property type="protein sequence ID" value="ERT06505.1"/>
    <property type="molecule type" value="Genomic_DNA"/>
</dbReference>
<proteinExistence type="predicted"/>
<evidence type="ECO:0000313" key="2">
    <source>
        <dbReference type="Proteomes" id="UP000017127"/>
    </source>
</evidence>
<sequence>MIAEFFLLVLYQHFGLSIYSTKVIIKVEKVKSTLSLNAIVGVLRS</sequence>
<gene>
    <name evidence="1" type="ORF">M595_3522</name>
</gene>
<reference evidence="1 2" key="1">
    <citation type="journal article" date="2013" name="Front. Microbiol.">
        <title>Comparative genomic analyses of the cyanobacterium, Lyngbya aestuarii BL J, a powerful hydrogen producer.</title>
        <authorList>
            <person name="Kothari A."/>
            <person name="Vaughn M."/>
            <person name="Garcia-Pichel F."/>
        </authorList>
    </citation>
    <scope>NUCLEOTIDE SEQUENCE [LARGE SCALE GENOMIC DNA]</scope>
    <source>
        <strain evidence="1 2">BL J</strain>
    </source>
</reference>
<name>U7QHG4_9CYAN</name>